<dbReference type="OMA" id="KFHYVEA"/>
<evidence type="ECO:0000313" key="5">
    <source>
        <dbReference type="Proteomes" id="UP000007431"/>
    </source>
</evidence>
<organism evidence="5">
    <name type="scientific">Schizophyllum commune (strain H4-8 / FGSC 9210)</name>
    <name type="common">Split gill fungus</name>
    <dbReference type="NCBI Taxonomy" id="578458"/>
    <lineage>
        <taxon>Eukaryota</taxon>
        <taxon>Fungi</taxon>
        <taxon>Dikarya</taxon>
        <taxon>Basidiomycota</taxon>
        <taxon>Agaricomycotina</taxon>
        <taxon>Agaricomycetes</taxon>
        <taxon>Agaricomycetidae</taxon>
        <taxon>Agaricales</taxon>
        <taxon>Schizophyllaceae</taxon>
        <taxon>Schizophyllum</taxon>
    </lineage>
</organism>
<dbReference type="KEGG" id="scm:SCHCO_02666784"/>
<dbReference type="InterPro" id="IPR029058">
    <property type="entry name" value="AB_hydrolase_fold"/>
</dbReference>
<protein>
    <recommendedName>
        <fullName evidence="3">AB hydrolase-1 domain-containing protein</fullName>
    </recommendedName>
</protein>
<dbReference type="VEuPathDB" id="FungiDB:SCHCODRAFT_02666784"/>
<dbReference type="AlphaFoldDB" id="D8PQY9"/>
<dbReference type="GeneID" id="9586092"/>
<dbReference type="RefSeq" id="XP_003038006.1">
    <property type="nucleotide sequence ID" value="XM_003037960.1"/>
</dbReference>
<dbReference type="InParanoid" id="D8PQY9"/>
<dbReference type="Gene3D" id="3.40.50.1820">
    <property type="entry name" value="alpha/beta hydrolase"/>
    <property type="match status" value="1"/>
</dbReference>
<dbReference type="EMBL" id="GL377302">
    <property type="protein sequence ID" value="EFJ03104.1"/>
    <property type="molecule type" value="Genomic_DNA"/>
</dbReference>
<dbReference type="InterPro" id="IPR000073">
    <property type="entry name" value="AB_hydrolase_1"/>
</dbReference>
<reference evidence="4 5" key="1">
    <citation type="journal article" date="2010" name="Nat. Biotechnol.">
        <title>Genome sequence of the model mushroom Schizophyllum commune.</title>
        <authorList>
            <person name="Ohm R.A."/>
            <person name="de Jong J.F."/>
            <person name="Lugones L.G."/>
            <person name="Aerts A."/>
            <person name="Kothe E."/>
            <person name="Stajich J.E."/>
            <person name="de Vries R.P."/>
            <person name="Record E."/>
            <person name="Levasseur A."/>
            <person name="Baker S.E."/>
            <person name="Bartholomew K.A."/>
            <person name="Coutinho P.M."/>
            <person name="Erdmann S."/>
            <person name="Fowler T.J."/>
            <person name="Gathman A.C."/>
            <person name="Lombard V."/>
            <person name="Henrissat B."/>
            <person name="Knabe N."/>
            <person name="Kuees U."/>
            <person name="Lilly W.W."/>
            <person name="Lindquist E."/>
            <person name="Lucas S."/>
            <person name="Magnuson J.K."/>
            <person name="Piumi F."/>
            <person name="Raudaskoski M."/>
            <person name="Salamov A."/>
            <person name="Schmutz J."/>
            <person name="Schwarze F.W.M.R."/>
            <person name="vanKuyk P.A."/>
            <person name="Horton J.S."/>
            <person name="Grigoriev I.V."/>
            <person name="Woesten H.A.B."/>
        </authorList>
    </citation>
    <scope>NUCLEOTIDE SEQUENCE [LARGE SCALE GENOMIC DNA]</scope>
    <source>
        <strain evidence="5">H4-8 / FGSC 9210</strain>
    </source>
</reference>
<feature type="domain" description="AB hydrolase-1" evidence="3">
    <location>
        <begin position="29"/>
        <end position="258"/>
    </location>
</feature>
<dbReference type="InterPro" id="IPR000639">
    <property type="entry name" value="Epox_hydrolase-like"/>
</dbReference>
<dbReference type="Pfam" id="PF00561">
    <property type="entry name" value="Abhydrolase_1"/>
    <property type="match status" value="1"/>
</dbReference>
<dbReference type="STRING" id="578458.D8PQY9"/>
<comment type="similarity">
    <text evidence="2">Belongs to the AB hydrolase superfamily. Epoxide hydrolase family.</text>
</comment>
<evidence type="ECO:0000256" key="2">
    <source>
        <dbReference type="ARBA" id="ARBA00038334"/>
    </source>
</evidence>
<evidence type="ECO:0000256" key="1">
    <source>
        <dbReference type="ARBA" id="ARBA00022801"/>
    </source>
</evidence>
<gene>
    <name evidence="4" type="ORF">SCHCODRAFT_12753</name>
</gene>
<keyword evidence="5" id="KW-1185">Reference proteome</keyword>
<keyword evidence="1" id="KW-0378">Hydrolase</keyword>
<dbReference type="PANTHER" id="PTHR43329">
    <property type="entry name" value="EPOXIDE HYDROLASE"/>
    <property type="match status" value="1"/>
</dbReference>
<dbReference type="eggNOG" id="KOG4178">
    <property type="taxonomic scope" value="Eukaryota"/>
</dbReference>
<sequence>MHRQAKLSTGRTYHFVDELPPDYEHGRTPVLLCIHGFPDLWYGWRNQIKPWRDAGYRVVVPDMLGYGGTDKPHDAAEYTTKKLCNDLAALLDLLDVRKAVFIGHDWGAYVVGRFALWHPQRLLALVIISVPYMPRPPAYVSLDEMIKKFPNWAYQGYLNSPQSMDFIEAREQRYYVQEFSKGMRGPTNYYRTTKLRFDEEQAANLPTSLPEDLSVLLLWGTKDRSTPPQAVAASSKFVPRLQDVALEGGGHWLMLEKPELVTAKVLEWLDAQGIKGKRKGAKL</sequence>
<dbReference type="PRINTS" id="PR00111">
    <property type="entry name" value="ABHYDROLASE"/>
</dbReference>
<proteinExistence type="inferred from homology"/>
<dbReference type="GO" id="GO:0016787">
    <property type="term" value="F:hydrolase activity"/>
    <property type="evidence" value="ECO:0007669"/>
    <property type="project" value="UniProtKB-KW"/>
</dbReference>
<dbReference type="PRINTS" id="PR00412">
    <property type="entry name" value="EPOXHYDRLASE"/>
</dbReference>
<evidence type="ECO:0000313" key="4">
    <source>
        <dbReference type="EMBL" id="EFJ03104.1"/>
    </source>
</evidence>
<accession>D8PQY9</accession>
<dbReference type="Proteomes" id="UP000007431">
    <property type="component" value="Unassembled WGS sequence"/>
</dbReference>
<dbReference type="SUPFAM" id="SSF53474">
    <property type="entry name" value="alpha/beta-Hydrolases"/>
    <property type="match status" value="1"/>
</dbReference>
<evidence type="ECO:0000259" key="3">
    <source>
        <dbReference type="Pfam" id="PF00561"/>
    </source>
</evidence>
<name>D8PQY9_SCHCM</name>
<dbReference type="OrthoDB" id="284184at2759"/>
<dbReference type="HOGENOM" id="CLU_020336_7_0_1"/>